<dbReference type="AlphaFoldDB" id="A0A8S2DK92"/>
<organism evidence="1 3">
    <name type="scientific">Didymodactylos carnosus</name>
    <dbReference type="NCBI Taxonomy" id="1234261"/>
    <lineage>
        <taxon>Eukaryota</taxon>
        <taxon>Metazoa</taxon>
        <taxon>Spiralia</taxon>
        <taxon>Gnathifera</taxon>
        <taxon>Rotifera</taxon>
        <taxon>Eurotatoria</taxon>
        <taxon>Bdelloidea</taxon>
        <taxon>Philodinida</taxon>
        <taxon>Philodinidae</taxon>
        <taxon>Didymodactylos</taxon>
    </lineage>
</organism>
<evidence type="ECO:0000313" key="1">
    <source>
        <dbReference type="EMBL" id="CAF0918653.1"/>
    </source>
</evidence>
<dbReference type="Proteomes" id="UP000677228">
    <property type="component" value="Unassembled WGS sequence"/>
</dbReference>
<comment type="caution">
    <text evidence="1">The sequence shown here is derived from an EMBL/GenBank/DDBJ whole genome shotgun (WGS) entry which is preliminary data.</text>
</comment>
<sequence length="299" mass="35432">MPGLSLVLAYPFIALVRNEEFLRIKLRKKKVEEQPNYCIFQRQCLINEFNNRQNDYKRLQKESSDILNEFKLNFNEDEIRLFQDHLIRITSREKERCIKVHMNKLALLNNGKPLGQDYLNYKSQLVHNLSSYVLTPNKERLLQRGWKFCIENKVSNMMNFMTEIELNAYTRKPVISASVFKVFCRDFYAIASQMMKVSKCKNIRNVSDAEYEAIQSLKSNMDIVVTKADKGNCIVILDKKDYIGRAREILELDQFESVTPRDGVLHLHNREKQMNDYIRIHFHDEKLIETSLFMHLHSI</sequence>
<dbReference type="Proteomes" id="UP000682733">
    <property type="component" value="Unassembled WGS sequence"/>
</dbReference>
<proteinExistence type="predicted"/>
<dbReference type="EMBL" id="CAJOBA010003896">
    <property type="protein sequence ID" value="CAF3696490.1"/>
    <property type="molecule type" value="Genomic_DNA"/>
</dbReference>
<evidence type="ECO:0000313" key="3">
    <source>
        <dbReference type="Proteomes" id="UP000677228"/>
    </source>
</evidence>
<dbReference type="EMBL" id="CAJNOK010003894">
    <property type="protein sequence ID" value="CAF0918653.1"/>
    <property type="molecule type" value="Genomic_DNA"/>
</dbReference>
<accession>A0A8S2DK92</accession>
<name>A0A8S2DK92_9BILA</name>
<protein>
    <submittedName>
        <fullName evidence="1">Uncharacterized protein</fullName>
    </submittedName>
</protein>
<evidence type="ECO:0000313" key="2">
    <source>
        <dbReference type="EMBL" id="CAF3696490.1"/>
    </source>
</evidence>
<gene>
    <name evidence="1" type="ORF">OVA965_LOCUS10502</name>
    <name evidence="2" type="ORF">TMI583_LOCUS10499</name>
</gene>
<reference evidence="1" key="1">
    <citation type="submission" date="2021-02" db="EMBL/GenBank/DDBJ databases">
        <authorList>
            <person name="Nowell W R."/>
        </authorList>
    </citation>
    <scope>NUCLEOTIDE SEQUENCE</scope>
</reference>